<dbReference type="VEuPathDB" id="PlasmoDB:PCHAS_1139400"/>
<reference evidence="12 13" key="3">
    <citation type="submission" date="2016-08" db="EMBL/GenBank/DDBJ databases">
        <authorList>
            <consortium name="Pathogen Informatics"/>
        </authorList>
    </citation>
    <scope>NUCLEOTIDE SEQUENCE [LARGE SCALE GENOMIC DNA]</scope>
    <source>
        <strain evidence="8 13">AJ</strain>
        <strain evidence="10">AS</strain>
        <strain evidence="9 12">CB</strain>
    </source>
</reference>
<organism evidence="8 13">
    <name type="scientific">Plasmodium chabaudi chabaudi</name>
    <dbReference type="NCBI Taxonomy" id="31271"/>
    <lineage>
        <taxon>Eukaryota</taxon>
        <taxon>Sar</taxon>
        <taxon>Alveolata</taxon>
        <taxon>Apicomplexa</taxon>
        <taxon>Aconoidasida</taxon>
        <taxon>Haemosporida</taxon>
        <taxon>Plasmodiidae</taxon>
        <taxon>Plasmodium</taxon>
        <taxon>Plasmodium (Vinckeia)</taxon>
    </lineage>
</organism>
<comment type="subcellular location">
    <subcellularLocation>
        <location evidence="1">Endoplasmic reticulum membrane</location>
        <topology evidence="1">Multi-pass membrane protein</topology>
    </subcellularLocation>
</comment>
<reference evidence="10" key="2">
    <citation type="submission" date="2014-05" db="EMBL/GenBank/DDBJ databases">
        <authorList>
            <person name="Aslett M.A."/>
            <person name="De Silva N."/>
        </authorList>
    </citation>
    <scope>NUCLEOTIDE SEQUENCE</scope>
    <source>
        <strain evidence="10">AS</strain>
    </source>
</reference>
<evidence type="ECO:0000313" key="10">
    <source>
        <dbReference type="EMBL" id="VTZ69388.1"/>
    </source>
</evidence>
<proteinExistence type="predicted"/>
<keyword evidence="3" id="KW-0256">Endoplasmic reticulum</keyword>
<feature type="transmembrane region" description="Helical" evidence="6">
    <location>
        <begin position="34"/>
        <end position="54"/>
    </location>
</feature>
<dbReference type="KEGG" id="pcb:PCHAS_1139400"/>
<dbReference type="GeneID" id="27794921"/>
<evidence type="ECO:0000256" key="4">
    <source>
        <dbReference type="ARBA" id="ARBA00022989"/>
    </source>
</evidence>
<evidence type="ECO:0000313" key="12">
    <source>
        <dbReference type="Proteomes" id="UP000195489"/>
    </source>
</evidence>
<reference evidence="10 11" key="1">
    <citation type="journal article" date="2014" name="BMC Biol.">
        <title>A comprehensive evaluation of rodent malaria parasite genomes and gene expression.</title>
        <authorList>
            <person name="Otto T.D."/>
            <person name="Bohme U."/>
            <person name="Jackson A.P."/>
            <person name="Hunt M."/>
            <person name="Franke-Fayard B."/>
            <person name="Hoeijmakers W.A."/>
            <person name="Religa A.A."/>
            <person name="Robertson L."/>
            <person name="Sanders M."/>
            <person name="Ogun S.A."/>
            <person name="Cunningham D."/>
            <person name="Erhart A."/>
            <person name="Billker O."/>
            <person name="Khan S.M."/>
            <person name="Stunnenberg H.G."/>
            <person name="Langhorne J."/>
            <person name="Holder A.A."/>
            <person name="Waters A.P."/>
            <person name="Newbold C.I."/>
            <person name="Pain A."/>
            <person name="Berriman M."/>
            <person name="Janse C.J."/>
        </authorList>
    </citation>
    <scope>NUCLEOTIDE SEQUENCE [LARGE SCALE GENOMIC DNA]</scope>
    <source>
        <strain evidence="10 11">AS</strain>
    </source>
</reference>
<dbReference type="EMBL" id="LT608177">
    <property type="protein sequence ID" value="SCM24059.1"/>
    <property type="molecule type" value="Genomic_DNA"/>
</dbReference>
<keyword evidence="4 6" id="KW-1133">Transmembrane helix</keyword>
<dbReference type="InterPro" id="IPR003388">
    <property type="entry name" value="Reticulon"/>
</dbReference>
<evidence type="ECO:0000313" key="11">
    <source>
        <dbReference type="Proteomes" id="UP000071118"/>
    </source>
</evidence>
<dbReference type="AlphaFoldDB" id="A0A077TQQ7"/>
<evidence type="ECO:0000259" key="7">
    <source>
        <dbReference type="Pfam" id="PF02453"/>
    </source>
</evidence>
<dbReference type="Proteomes" id="UP000195489">
    <property type="component" value="Chromosome 11"/>
</dbReference>
<accession>A0A077TQQ7</accession>
<dbReference type="Pfam" id="PF02453">
    <property type="entry name" value="Reticulon"/>
    <property type="match status" value="1"/>
</dbReference>
<feature type="transmembrane region" description="Helical" evidence="6">
    <location>
        <begin position="6"/>
        <end position="27"/>
    </location>
</feature>
<evidence type="ECO:0000256" key="1">
    <source>
        <dbReference type="ARBA" id="ARBA00004477"/>
    </source>
</evidence>
<dbReference type="GO" id="GO:0005789">
    <property type="term" value="C:endoplasmic reticulum membrane"/>
    <property type="evidence" value="ECO:0007669"/>
    <property type="project" value="UniProtKB-SubCell"/>
</dbReference>
<name>A0A077TQQ7_PLACU</name>
<dbReference type="RefSeq" id="XP_016654083.1">
    <property type="nucleotide sequence ID" value="XM_016798708.1"/>
</dbReference>
<dbReference type="EMBL" id="LT608163">
    <property type="protein sequence ID" value="SCN61538.1"/>
    <property type="molecule type" value="Genomic_DNA"/>
</dbReference>
<dbReference type="Proteomes" id="UP000507163">
    <property type="component" value="Chromosome 11"/>
</dbReference>
<feature type="domain" description="Reticulon" evidence="7">
    <location>
        <begin position="11"/>
        <end position="138"/>
    </location>
</feature>
<keyword evidence="5 6" id="KW-0472">Membrane</keyword>
<gene>
    <name evidence="8" type="ORF">PCHAJ_000299200</name>
    <name evidence="10" type="ORF">PCHAS_1139400</name>
    <name evidence="9" type="ORF">PCHCB_000301500</name>
</gene>
<dbReference type="OrthoDB" id="384272at2759"/>
<feature type="transmembrane region" description="Helical" evidence="6">
    <location>
        <begin position="105"/>
        <end position="137"/>
    </location>
</feature>
<evidence type="ECO:0000256" key="5">
    <source>
        <dbReference type="ARBA" id="ARBA00023136"/>
    </source>
</evidence>
<evidence type="ECO:0000313" key="8">
    <source>
        <dbReference type="EMBL" id="SCM24059.1"/>
    </source>
</evidence>
<keyword evidence="11" id="KW-1185">Reference proteome</keyword>
<evidence type="ECO:0000313" key="13">
    <source>
        <dbReference type="Proteomes" id="UP000507163"/>
    </source>
</evidence>
<evidence type="ECO:0000256" key="2">
    <source>
        <dbReference type="ARBA" id="ARBA00022692"/>
    </source>
</evidence>
<evidence type="ECO:0000313" key="9">
    <source>
        <dbReference type="EMBL" id="SCN61538.1"/>
    </source>
</evidence>
<keyword evidence="2 6" id="KW-0812">Transmembrane</keyword>
<dbReference type="Proteomes" id="UP000071118">
    <property type="component" value="Chromosome 11"/>
</dbReference>
<evidence type="ECO:0000256" key="3">
    <source>
        <dbReference type="ARBA" id="ARBA00022824"/>
    </source>
</evidence>
<sequence>MTTVNSKIINLSIFFSINAFYMLLYIFNHTFIQVISTLCILLLLVSGLFVFLQVNAVTDYKENEKLEIVSKKVLDSFITYLYELINDKLTQIRKYLLWKNKMENLTVIVIIYLIGNFFSFLNFSVLFYILTWGIFLYNHISNVYIKKIYAVAYPCYVDIKEQAKYVYENIPKLKHIKKNI</sequence>
<dbReference type="EMBL" id="LK022888">
    <property type="protein sequence ID" value="VTZ69388.1"/>
    <property type="molecule type" value="Genomic_DNA"/>
</dbReference>
<evidence type="ECO:0000256" key="6">
    <source>
        <dbReference type="SAM" id="Phobius"/>
    </source>
</evidence>
<protein>
    <submittedName>
        <fullName evidence="10">Reticulon-like protein, putative</fullName>
    </submittedName>
</protein>